<feature type="compositionally biased region" description="Basic and acidic residues" evidence="2">
    <location>
        <begin position="625"/>
        <end position="670"/>
    </location>
</feature>
<feature type="compositionally biased region" description="Basic residues" evidence="2">
    <location>
        <begin position="240"/>
        <end position="250"/>
    </location>
</feature>
<name>A0A8U0QCF2_SALNM</name>
<feature type="compositionally biased region" description="Polar residues" evidence="2">
    <location>
        <begin position="348"/>
        <end position="361"/>
    </location>
</feature>
<evidence type="ECO:0000256" key="1">
    <source>
        <dbReference type="SAM" id="Coils"/>
    </source>
</evidence>
<evidence type="ECO:0000313" key="4">
    <source>
        <dbReference type="RefSeq" id="XP_038840645.1"/>
    </source>
</evidence>
<evidence type="ECO:0000313" key="3">
    <source>
        <dbReference type="Proteomes" id="UP000808372"/>
    </source>
</evidence>
<feature type="region of interest" description="Disordered" evidence="2">
    <location>
        <begin position="780"/>
        <end position="826"/>
    </location>
</feature>
<feature type="region of interest" description="Disordered" evidence="2">
    <location>
        <begin position="570"/>
        <end position="721"/>
    </location>
</feature>
<keyword evidence="3" id="KW-1185">Reference proteome</keyword>
<gene>
    <name evidence="4" type="primary">LOC120039235</name>
</gene>
<feature type="region of interest" description="Disordered" evidence="2">
    <location>
        <begin position="448"/>
        <end position="504"/>
    </location>
</feature>
<dbReference type="Proteomes" id="UP000808372">
    <property type="component" value="Unplaced"/>
</dbReference>
<protein>
    <submittedName>
        <fullName evidence="4">Golgin subfamily A member 6-like protein 6</fullName>
    </submittedName>
</protein>
<dbReference type="GeneID" id="120039235"/>
<feature type="region of interest" description="Disordered" evidence="2">
    <location>
        <begin position="65"/>
        <end position="104"/>
    </location>
</feature>
<reference evidence="4" key="1">
    <citation type="submission" date="2025-08" db="UniProtKB">
        <authorList>
            <consortium name="RefSeq"/>
        </authorList>
    </citation>
    <scope>IDENTIFICATION</scope>
    <source>
        <tissue evidence="4">White muscle</tissue>
    </source>
</reference>
<feature type="compositionally biased region" description="Basic and acidic residues" evidence="2">
    <location>
        <begin position="88"/>
        <end position="97"/>
    </location>
</feature>
<evidence type="ECO:0000256" key="2">
    <source>
        <dbReference type="SAM" id="MobiDB-lite"/>
    </source>
</evidence>
<sequence length="826" mass="97510">MVQYVWTELFRDTTPLRRFFPTEKTIHAVMAQVIAEEHYSNIDLVNLLPWANRTAQDDFCTETTELHRPRTHQPHNSSQLPSLNVCRQGKENTDSIQKKRTKKRLNEKGTQVELGMREDIHDLDLAHWRLARQTWRTERGNMREIKALYGEIFRLHQLLEEIGVDKGVIKQRSTSSILCPVSPTLPAFHRYNLHRYLANSQSEPDQHAAGTQKDPSKKHSIFPPLDTQSCTSPDKWPHSQSKKSHPHASHRFAVPSHPLASGPPARMRQIHPHVHPRSSLTGQEKVKEEVYRPEITSSEEMSEEVKRRGAEIANMYKAQLKERMAQKRKEEILKKRVNNDDKNDDTEASCSSAVEQSNTPATAPERPASPDATPVAAREDTQGETQQDLADVVNVLKRQSSDLYLPDDVCEESLTWKSIYEELCPLAHRVNTEADYIKALRVITEKAVTPSCSSEDDVSQSMSEDTSQEGSSESEESMSGQQQRCLLREPYGERDRKEIDSGKMEGRYATANAMSVMVSRGREELNAMSYADRIKYFKDEAKRNEEMMKIERRKEKARDEELKKWEKRQKKLKKLNEEERKRTENMEKNKLEEQRKREKAEMKLKIEHEKKRQEQEKKREKKERKKQEMQQKARAKEEKKRTEEEKKMEKKRAEMLKKIEKQRMEEERNRKKERMKVLEMQQKAREKEEKRRKEEQKRRLKIQQEQEKEEQKRQTRIWDEDKKRAELQRIKDHEARFKMEMEKLYEREERNAQIEREKRRALCQKKGQTQRAKQVVAYEVTASTSDASVRREEREQRPETAHTQSAKRRTRKKQKKAADEALTTFE</sequence>
<proteinExistence type="predicted"/>
<feature type="region of interest" description="Disordered" evidence="2">
    <location>
        <begin position="199"/>
        <end position="304"/>
    </location>
</feature>
<feature type="compositionally biased region" description="Basic residues" evidence="2">
    <location>
        <begin position="805"/>
        <end position="815"/>
    </location>
</feature>
<feature type="region of interest" description="Disordered" evidence="2">
    <location>
        <begin position="332"/>
        <end position="387"/>
    </location>
</feature>
<dbReference type="AlphaFoldDB" id="A0A8U0QCF2"/>
<keyword evidence="1" id="KW-0175">Coiled coil</keyword>
<feature type="compositionally biased region" description="Basic and acidic residues" evidence="2">
    <location>
        <begin position="574"/>
        <end position="618"/>
    </location>
</feature>
<feature type="compositionally biased region" description="Basic and acidic residues" evidence="2">
    <location>
        <begin position="486"/>
        <end position="504"/>
    </location>
</feature>
<feature type="compositionally biased region" description="Basic and acidic residues" evidence="2">
    <location>
        <begin position="682"/>
        <end position="721"/>
    </location>
</feature>
<feature type="coiled-coil region" evidence="1">
    <location>
        <begin position="738"/>
        <end position="765"/>
    </location>
</feature>
<feature type="compositionally biased region" description="Basic and acidic residues" evidence="2">
    <location>
        <begin position="788"/>
        <end position="800"/>
    </location>
</feature>
<dbReference type="KEGG" id="snh:120039235"/>
<accession>A0A8U0QCF2</accession>
<dbReference type="RefSeq" id="XP_038840645.1">
    <property type="nucleotide sequence ID" value="XM_038984717.1"/>
</dbReference>
<feature type="compositionally biased region" description="Basic and acidic residues" evidence="2">
    <location>
        <begin position="332"/>
        <end position="341"/>
    </location>
</feature>
<organism evidence="3 4">
    <name type="scientific">Salvelinus namaycush</name>
    <name type="common">Lake trout</name>
    <name type="synonym">Salmo namaycush</name>
    <dbReference type="NCBI Taxonomy" id="8040"/>
    <lineage>
        <taxon>Eukaryota</taxon>
        <taxon>Metazoa</taxon>
        <taxon>Chordata</taxon>
        <taxon>Craniata</taxon>
        <taxon>Vertebrata</taxon>
        <taxon>Euteleostomi</taxon>
        <taxon>Actinopterygii</taxon>
        <taxon>Neopterygii</taxon>
        <taxon>Teleostei</taxon>
        <taxon>Protacanthopterygii</taxon>
        <taxon>Salmoniformes</taxon>
        <taxon>Salmonidae</taxon>
        <taxon>Salmoninae</taxon>
        <taxon>Salvelinus</taxon>
    </lineage>
</organism>